<feature type="compositionally biased region" description="Pro residues" evidence="1">
    <location>
        <begin position="314"/>
        <end position="326"/>
    </location>
</feature>
<feature type="compositionally biased region" description="Low complexity" evidence="1">
    <location>
        <begin position="300"/>
        <end position="313"/>
    </location>
</feature>
<feature type="region of interest" description="Disordered" evidence="1">
    <location>
        <begin position="39"/>
        <end position="625"/>
    </location>
</feature>
<feature type="compositionally biased region" description="Low complexity" evidence="1">
    <location>
        <begin position="638"/>
        <end position="651"/>
    </location>
</feature>
<feature type="compositionally biased region" description="Pro residues" evidence="1">
    <location>
        <begin position="191"/>
        <end position="204"/>
    </location>
</feature>
<evidence type="ECO:0000256" key="1">
    <source>
        <dbReference type="SAM" id="MobiDB-lite"/>
    </source>
</evidence>
<gene>
    <name evidence="2" type="ORF">B0T19DRAFT_27797</name>
</gene>
<sequence>MFDLRNGGGLTHSRAGSFASLNPRQIASDANLRSRFDTNNGSSVSLAVPGPGFGSRPGTANGKTKPWVNPLDVHFARNSPDPPPQKSPLGQLDVESLVPSADDADARSIFGEEADDMVGTIMASVSKKEEEEMEKEKELEKQKVTAQLEAERLERKKATETKVVVKPPPPSPQPQPQPQQRPAGVPQQRPGGPPQQRPGHPPQQRPGHPQQQRPGPGPPPQQRPGHPQQQQQQQQQRPPNGPGPQGPIFRGNADSRPSSRGSMRGNGPPGPPGPPGSRQGPPNPGSRQGPPRQGPPQQGPPHHQGGPSYQGPPHQGPPHQGPPHQGPPRHASPHPGQNGQQGPPHPGAHQGPPRHAPPTHGLPHPPRQGGQSSRNQSPAGRGPPRLNTGGMPAIGRATGPDLSNARPYSPSPHSPGLRAPGPNETRSQSPLVNGPSGNGYGGAQGSGPKSQGSGSTQSSALGPADSEPSHFQSASSSGSILSTPVDDGPIEQFARPIIRNVAAKRDTYTMNSPRRHSLSMKIEELEKTLLIARAQQNQNQEQNQTPTHEGQRQSFDSNSSSNYSAGSDGASGMSDEDEDDEPILSTQPAPLRMTPSPAPLEIRGPFGSLRGGQKPRRPGLDEYGVVSNHIAHLPEAKTAAAPTAPAHEPTQEPAPAPIAPTRALSPIHPASEETHLKPHFTRSITPVFRHPNWTRDETSPVFSPTDARRAPPSPIVDVGFKFDFNTSTTQAEPPTPDSTTWPLAAASIPESSPPRSTLSPSPRAVPPRLTFDFSFDASSRDSGPQWTPPLRSSSSHNGAIDDGRPSTAQDMSYGDLAVPGTPNRPRTPVDDELAVAIGVARGLSVREPSSASHAERRAAKAKAMVDSFGTGFI</sequence>
<feature type="compositionally biased region" description="Low complexity" evidence="1">
    <location>
        <begin position="276"/>
        <end position="291"/>
    </location>
</feature>
<feature type="region of interest" description="Disordered" evidence="1">
    <location>
        <begin position="691"/>
        <end position="713"/>
    </location>
</feature>
<feature type="compositionally biased region" description="Pro residues" evidence="1">
    <location>
        <begin position="166"/>
        <end position="179"/>
    </location>
</feature>
<evidence type="ECO:0000313" key="3">
    <source>
        <dbReference type="Proteomes" id="UP001286456"/>
    </source>
</evidence>
<feature type="compositionally biased region" description="Low complexity" evidence="1">
    <location>
        <begin position="205"/>
        <end position="214"/>
    </location>
</feature>
<feature type="region of interest" description="Disordered" evidence="1">
    <location>
        <begin position="638"/>
        <end position="663"/>
    </location>
</feature>
<feature type="compositionally biased region" description="Polar residues" evidence="1">
    <location>
        <begin position="469"/>
        <end position="482"/>
    </location>
</feature>
<dbReference type="Proteomes" id="UP001286456">
    <property type="component" value="Unassembled WGS sequence"/>
</dbReference>
<feature type="compositionally biased region" description="Low complexity" evidence="1">
    <location>
        <begin position="333"/>
        <end position="353"/>
    </location>
</feature>
<feature type="compositionally biased region" description="Polar residues" evidence="1">
    <location>
        <begin position="369"/>
        <end position="378"/>
    </location>
</feature>
<accession>A0AAE0J363</accession>
<feature type="compositionally biased region" description="Low complexity" evidence="1">
    <location>
        <begin position="180"/>
        <end position="190"/>
    </location>
</feature>
<keyword evidence="3" id="KW-1185">Reference proteome</keyword>
<dbReference type="EMBL" id="JAUEPO010000001">
    <property type="protein sequence ID" value="KAK3336086.1"/>
    <property type="molecule type" value="Genomic_DNA"/>
</dbReference>
<proteinExistence type="predicted"/>
<protein>
    <submittedName>
        <fullName evidence="2">Uncharacterized protein</fullName>
    </submittedName>
</protein>
<reference evidence="2" key="1">
    <citation type="journal article" date="2023" name="Mol. Phylogenet. Evol.">
        <title>Genome-scale phylogeny and comparative genomics of the fungal order Sordariales.</title>
        <authorList>
            <person name="Hensen N."/>
            <person name="Bonometti L."/>
            <person name="Westerberg I."/>
            <person name="Brannstrom I.O."/>
            <person name="Guillou S."/>
            <person name="Cros-Aarteil S."/>
            <person name="Calhoun S."/>
            <person name="Haridas S."/>
            <person name="Kuo A."/>
            <person name="Mondo S."/>
            <person name="Pangilinan J."/>
            <person name="Riley R."/>
            <person name="LaButti K."/>
            <person name="Andreopoulos B."/>
            <person name="Lipzen A."/>
            <person name="Chen C."/>
            <person name="Yan M."/>
            <person name="Daum C."/>
            <person name="Ng V."/>
            <person name="Clum A."/>
            <person name="Steindorff A."/>
            <person name="Ohm R.A."/>
            <person name="Martin F."/>
            <person name="Silar P."/>
            <person name="Natvig D.O."/>
            <person name="Lalanne C."/>
            <person name="Gautier V."/>
            <person name="Ament-Velasquez S.L."/>
            <person name="Kruys A."/>
            <person name="Hutchinson M.I."/>
            <person name="Powell A.J."/>
            <person name="Barry K."/>
            <person name="Miller A.N."/>
            <person name="Grigoriev I.V."/>
            <person name="Debuchy R."/>
            <person name="Gladieux P."/>
            <person name="Hiltunen Thoren M."/>
            <person name="Johannesson H."/>
        </authorList>
    </citation>
    <scope>NUCLEOTIDE SEQUENCE</scope>
    <source>
        <strain evidence="2">SMH4131-1</strain>
    </source>
</reference>
<feature type="compositionally biased region" description="Gly residues" evidence="1">
    <location>
        <begin position="436"/>
        <end position="445"/>
    </location>
</feature>
<feature type="compositionally biased region" description="Low complexity" evidence="1">
    <location>
        <begin position="255"/>
        <end position="266"/>
    </location>
</feature>
<feature type="compositionally biased region" description="Low complexity" evidence="1">
    <location>
        <begin position="223"/>
        <end position="238"/>
    </location>
</feature>
<comment type="caution">
    <text evidence="2">The sequence shown here is derived from an EMBL/GenBank/DDBJ whole genome shotgun (WGS) entry which is preliminary data.</text>
</comment>
<feature type="region of interest" description="Disordered" evidence="1">
    <location>
        <begin position="725"/>
        <end position="829"/>
    </location>
</feature>
<feature type="compositionally biased region" description="Low complexity" evidence="1">
    <location>
        <begin position="446"/>
        <end position="459"/>
    </location>
</feature>
<reference evidence="2" key="2">
    <citation type="submission" date="2023-06" db="EMBL/GenBank/DDBJ databases">
        <authorList>
            <consortium name="Lawrence Berkeley National Laboratory"/>
            <person name="Haridas S."/>
            <person name="Hensen N."/>
            <person name="Bonometti L."/>
            <person name="Westerberg I."/>
            <person name="Brannstrom I.O."/>
            <person name="Guillou S."/>
            <person name="Cros-Aarteil S."/>
            <person name="Calhoun S."/>
            <person name="Kuo A."/>
            <person name="Mondo S."/>
            <person name="Pangilinan J."/>
            <person name="Riley R."/>
            <person name="Labutti K."/>
            <person name="Andreopoulos B."/>
            <person name="Lipzen A."/>
            <person name="Chen C."/>
            <person name="Yanf M."/>
            <person name="Daum C."/>
            <person name="Ng V."/>
            <person name="Clum A."/>
            <person name="Steindorff A."/>
            <person name="Ohm R."/>
            <person name="Martin F."/>
            <person name="Silar P."/>
            <person name="Natvig D."/>
            <person name="Lalanne C."/>
            <person name="Gautier V."/>
            <person name="Ament-Velasquez S.L."/>
            <person name="Kruys A."/>
            <person name="Hutchinson M.I."/>
            <person name="Powell A.J."/>
            <person name="Barry K."/>
            <person name="Miller A.N."/>
            <person name="Grigoriev I.V."/>
            <person name="Debuchy R."/>
            <person name="Gladieux P."/>
            <person name="Thoren M.H."/>
            <person name="Johannesson H."/>
        </authorList>
    </citation>
    <scope>NUCLEOTIDE SEQUENCE</scope>
    <source>
        <strain evidence="2">SMH4131-1</strain>
    </source>
</reference>
<feature type="compositionally biased region" description="Low complexity" evidence="1">
    <location>
        <begin position="554"/>
        <end position="573"/>
    </location>
</feature>
<feature type="compositionally biased region" description="Polar residues" evidence="1">
    <location>
        <begin position="725"/>
        <end position="741"/>
    </location>
</feature>
<evidence type="ECO:0000313" key="2">
    <source>
        <dbReference type="EMBL" id="KAK3336086.1"/>
    </source>
</evidence>
<feature type="compositionally biased region" description="Basic and acidic residues" evidence="1">
    <location>
        <begin position="126"/>
        <end position="160"/>
    </location>
</feature>
<feature type="compositionally biased region" description="Low complexity" evidence="1">
    <location>
        <begin position="535"/>
        <end position="544"/>
    </location>
</feature>
<feature type="compositionally biased region" description="Low complexity" evidence="1">
    <location>
        <begin position="749"/>
        <end position="762"/>
    </location>
</feature>
<dbReference type="AlphaFoldDB" id="A0AAE0J363"/>
<feature type="compositionally biased region" description="Low complexity" evidence="1">
    <location>
        <begin position="771"/>
        <end position="782"/>
    </location>
</feature>
<name>A0AAE0J363_9PEZI</name>
<organism evidence="2 3">
    <name type="scientific">Cercophora scortea</name>
    <dbReference type="NCBI Taxonomy" id="314031"/>
    <lineage>
        <taxon>Eukaryota</taxon>
        <taxon>Fungi</taxon>
        <taxon>Dikarya</taxon>
        <taxon>Ascomycota</taxon>
        <taxon>Pezizomycotina</taxon>
        <taxon>Sordariomycetes</taxon>
        <taxon>Sordariomycetidae</taxon>
        <taxon>Sordariales</taxon>
        <taxon>Lasiosphaeriaceae</taxon>
        <taxon>Cercophora</taxon>
    </lineage>
</organism>